<name>A0A024W0S4_PLAFA</name>
<protein>
    <submittedName>
        <fullName evidence="2">Uncharacterized protein</fullName>
    </submittedName>
</protein>
<dbReference type="Proteomes" id="UP000030708">
    <property type="component" value="Unassembled WGS sequence"/>
</dbReference>
<proteinExistence type="predicted"/>
<dbReference type="AlphaFoldDB" id="A0A024W0S4"/>
<keyword evidence="1" id="KW-1133">Transmembrane helix</keyword>
<gene>
    <name evidence="2" type="ORF">PFTANZ_05096</name>
</gene>
<keyword evidence="1" id="KW-0472">Membrane</keyword>
<keyword evidence="1" id="KW-0812">Transmembrane</keyword>
<organism evidence="2 3">
    <name type="scientific">Plasmodium falciparum Tanzania</name>
    <name type="common">2000708</name>
    <dbReference type="NCBI Taxonomy" id="1036725"/>
    <lineage>
        <taxon>Eukaryota</taxon>
        <taxon>Sar</taxon>
        <taxon>Alveolata</taxon>
        <taxon>Apicomplexa</taxon>
        <taxon>Aconoidasida</taxon>
        <taxon>Haemosporida</taxon>
        <taxon>Plasmodiidae</taxon>
        <taxon>Plasmodium</taxon>
        <taxon>Plasmodium (Laverania)</taxon>
    </lineage>
</organism>
<feature type="transmembrane region" description="Helical" evidence="1">
    <location>
        <begin position="21"/>
        <end position="37"/>
    </location>
</feature>
<evidence type="ECO:0000313" key="2">
    <source>
        <dbReference type="EMBL" id="ETW34163.1"/>
    </source>
</evidence>
<dbReference type="EMBL" id="KI926534">
    <property type="protein sequence ID" value="ETW34163.1"/>
    <property type="molecule type" value="Genomic_DNA"/>
</dbReference>
<reference evidence="2 3" key="2">
    <citation type="submission" date="2013-02" db="EMBL/GenBank/DDBJ databases">
        <title>The Genome Sequence of Plasmodium falciparum Tanzania (2000708).</title>
        <authorList>
            <consortium name="The Broad Institute Genome Sequencing Platform"/>
            <consortium name="The Broad Institute Genome Sequencing Center for Infectious Disease"/>
            <person name="Neafsey D."/>
            <person name="Cheeseman I."/>
            <person name="Volkman S."/>
            <person name="Adams J."/>
            <person name="Walker B."/>
            <person name="Young S.K."/>
            <person name="Zeng Q."/>
            <person name="Gargeya S."/>
            <person name="Fitzgerald M."/>
            <person name="Haas B."/>
            <person name="Abouelleil A."/>
            <person name="Alvarado L."/>
            <person name="Arachchi H.M."/>
            <person name="Berlin A.M."/>
            <person name="Chapman S.B."/>
            <person name="Dewar J."/>
            <person name="Goldberg J."/>
            <person name="Griggs A."/>
            <person name="Gujja S."/>
            <person name="Hansen M."/>
            <person name="Howarth C."/>
            <person name="Imamovic A."/>
            <person name="Larimer J."/>
            <person name="McCowan C."/>
            <person name="Murphy C."/>
            <person name="Neiman D."/>
            <person name="Pearson M."/>
            <person name="Priest M."/>
            <person name="Roberts A."/>
            <person name="Saif S."/>
            <person name="Shea T."/>
            <person name="Sisk P."/>
            <person name="Sykes S."/>
            <person name="Wortman J."/>
            <person name="Nusbaum C."/>
            <person name="Birren B."/>
        </authorList>
    </citation>
    <scope>NUCLEOTIDE SEQUENCE [LARGE SCALE GENOMIC DNA]</scope>
    <source>
        <strain evidence="3">Tanzania (2000708)</strain>
    </source>
</reference>
<accession>A0A024W0S4</accession>
<feature type="transmembrane region" description="Helical" evidence="1">
    <location>
        <begin position="57"/>
        <end position="78"/>
    </location>
</feature>
<evidence type="ECO:0000256" key="1">
    <source>
        <dbReference type="SAM" id="Phobius"/>
    </source>
</evidence>
<sequence length="81" mass="9805">MIKKEKKENKIIIKKKEKEKATLLCIHINNISDFFYLNVFRISICLKWITDIFCNEAFLFVFIYIYIYFLFLGINLNIEVS</sequence>
<reference evidence="2 3" key="1">
    <citation type="submission" date="2013-02" db="EMBL/GenBank/DDBJ databases">
        <title>The Genome Annotation of Plasmodium falciparum Tanzania (2000708).</title>
        <authorList>
            <consortium name="The Broad Institute Genome Sequencing Platform"/>
            <consortium name="The Broad Institute Genome Sequencing Center for Infectious Disease"/>
            <person name="Neafsey D."/>
            <person name="Hoffman S."/>
            <person name="Volkman S."/>
            <person name="Rosenthal P."/>
            <person name="Walker B."/>
            <person name="Young S.K."/>
            <person name="Zeng Q."/>
            <person name="Gargeya S."/>
            <person name="Fitzgerald M."/>
            <person name="Haas B."/>
            <person name="Abouelleil A."/>
            <person name="Allen A.W."/>
            <person name="Alvarado L."/>
            <person name="Arachchi H.M."/>
            <person name="Berlin A.M."/>
            <person name="Chapman S.B."/>
            <person name="Gainer-Dewar J."/>
            <person name="Goldberg J."/>
            <person name="Griggs A."/>
            <person name="Gujja S."/>
            <person name="Hansen M."/>
            <person name="Howarth C."/>
            <person name="Imamovic A."/>
            <person name="Ireland A."/>
            <person name="Larimer J."/>
            <person name="McCowan C."/>
            <person name="Murphy C."/>
            <person name="Pearson M."/>
            <person name="Poon T.W."/>
            <person name="Priest M."/>
            <person name="Roberts A."/>
            <person name="Saif S."/>
            <person name="Shea T."/>
            <person name="Sisk P."/>
            <person name="Sykes S."/>
            <person name="Wortman J."/>
            <person name="Nusbaum C."/>
            <person name="Birren B."/>
        </authorList>
    </citation>
    <scope>NUCLEOTIDE SEQUENCE [LARGE SCALE GENOMIC DNA]</scope>
    <source>
        <strain evidence="3">Tanzania (2000708)</strain>
    </source>
</reference>
<evidence type="ECO:0000313" key="3">
    <source>
        <dbReference type="Proteomes" id="UP000030708"/>
    </source>
</evidence>